<evidence type="ECO:0000313" key="1">
    <source>
        <dbReference type="EMBL" id="CAD9166431.1"/>
    </source>
</evidence>
<gene>
    <name evidence="1" type="ORF">ACAT0790_LOCUS43199</name>
</gene>
<reference evidence="1" key="1">
    <citation type="submission" date="2021-01" db="EMBL/GenBank/DDBJ databases">
        <authorList>
            <person name="Corre E."/>
            <person name="Pelletier E."/>
            <person name="Niang G."/>
            <person name="Scheremetjew M."/>
            <person name="Finn R."/>
            <person name="Kale V."/>
            <person name="Holt S."/>
            <person name="Cochrane G."/>
            <person name="Meng A."/>
            <person name="Brown T."/>
            <person name="Cohen L."/>
        </authorList>
    </citation>
    <scope>NUCLEOTIDE SEQUENCE</scope>
    <source>
        <strain evidence="1">OF101</strain>
    </source>
</reference>
<accession>A0A7S1WFY8</accession>
<sequence length="311" mass="34603">MVAGGKAAVDRGQIERFLATCIDVLASEGTRAALKDPASGRPGRKIVELQQGVWDDLGVPAEAGRSAVGGIEKNFPEDHAALVSLRDDFAKAADAAYLRCLEDRRPPALENKAKMPRAIVLEFFDACSLMLDTPEVRERLRISVAEKGAMPDAVVNEVHGEVMELLGFEAAHGQSCFEELGKANEFWKDREVAVGYARWRGKTSSICLRLLNEYRKMGGELHVDDEVKEKLLELQAKDELDAMSVDERAQLLERNAKKVNVFRGLPDEGRRRYLERLSDQEKVELAKSEILMVTLMQAQQRMAHDAASRAE</sequence>
<name>A0A7S1WFY8_ALECA</name>
<proteinExistence type="predicted"/>
<dbReference type="EMBL" id="HBGE01072174">
    <property type="protein sequence ID" value="CAD9166431.1"/>
    <property type="molecule type" value="Transcribed_RNA"/>
</dbReference>
<protein>
    <submittedName>
        <fullName evidence="1">Uncharacterized protein</fullName>
    </submittedName>
</protein>
<dbReference type="AlphaFoldDB" id="A0A7S1WFY8"/>
<organism evidence="1">
    <name type="scientific">Alexandrium catenella</name>
    <name type="common">Red tide dinoflagellate</name>
    <name type="synonym">Gonyaulax catenella</name>
    <dbReference type="NCBI Taxonomy" id="2925"/>
    <lineage>
        <taxon>Eukaryota</taxon>
        <taxon>Sar</taxon>
        <taxon>Alveolata</taxon>
        <taxon>Dinophyceae</taxon>
        <taxon>Gonyaulacales</taxon>
        <taxon>Pyrocystaceae</taxon>
        <taxon>Alexandrium</taxon>
    </lineage>
</organism>